<evidence type="ECO:0000313" key="4">
    <source>
        <dbReference type="Proteomes" id="UP000464053"/>
    </source>
</evidence>
<dbReference type="EMBL" id="CP028271">
    <property type="protein sequence ID" value="QHM69894.1"/>
    <property type="molecule type" value="Genomic_DNA"/>
</dbReference>
<dbReference type="InterPro" id="IPR010879">
    <property type="entry name" value="DUF1508"/>
</dbReference>
<keyword evidence="4" id="KW-1185">Reference proteome</keyword>
<dbReference type="Proteomes" id="UP000464053">
    <property type="component" value="Chromosome"/>
</dbReference>
<dbReference type="OrthoDB" id="9802792at2"/>
<sequence length="61" mass="6834">MGYYEILKSKKSTSQPWYFVLRAGNHEIIAVSEMYSSKQAAEKGIASVRANAPTETVHDRS</sequence>
<dbReference type="AlphaFoldDB" id="A0A6P1PV19"/>
<accession>A0A6P1PV19</accession>
<dbReference type="PANTHER" id="PTHR40606:SF1">
    <property type="entry name" value="UPF0339 PROTEIN YEGP"/>
    <property type="match status" value="1"/>
</dbReference>
<dbReference type="KEGG" id="mint:C7M51_00147"/>
<dbReference type="InterPro" id="IPR051141">
    <property type="entry name" value="UPF0339_domain"/>
</dbReference>
<feature type="domain" description="DUF1508" evidence="2">
    <location>
        <begin position="16"/>
        <end position="59"/>
    </location>
</feature>
<evidence type="ECO:0000313" key="3">
    <source>
        <dbReference type="EMBL" id="QHM69894.1"/>
    </source>
</evidence>
<protein>
    <recommendedName>
        <fullName evidence="2">DUF1508 domain-containing protein</fullName>
    </recommendedName>
</protein>
<dbReference type="InterPro" id="IPR036913">
    <property type="entry name" value="YegP-like_sf"/>
</dbReference>
<dbReference type="Pfam" id="PF07411">
    <property type="entry name" value="DUF1508"/>
    <property type="match status" value="1"/>
</dbReference>
<comment type="similarity">
    <text evidence="1">Belongs to the UPF0339 family. Duplicated subfamily.</text>
</comment>
<name>A0A6P1PV19_9GAMM</name>
<gene>
    <name evidence="3" type="ORF">C7M51_00147</name>
</gene>
<evidence type="ECO:0000259" key="2">
    <source>
        <dbReference type="Pfam" id="PF07411"/>
    </source>
</evidence>
<reference evidence="3 4" key="1">
    <citation type="submission" date="2018-03" db="EMBL/GenBank/DDBJ databases">
        <title>Pantoea intestinalis SRCM103226 isolated form the mealworm.</title>
        <authorList>
            <person name="Jeong D.-Y."/>
            <person name="Kim J.W."/>
        </authorList>
    </citation>
    <scope>NUCLEOTIDE SEQUENCE [LARGE SCALE GENOMIC DNA]</scope>
    <source>
        <strain evidence="3 4">SRCM103226</strain>
    </source>
</reference>
<proteinExistence type="inferred from homology"/>
<dbReference type="Gene3D" id="3.30.160.160">
    <property type="entry name" value="YegP-like"/>
    <property type="match status" value="1"/>
</dbReference>
<evidence type="ECO:0000256" key="1">
    <source>
        <dbReference type="ARBA" id="ARBA00007576"/>
    </source>
</evidence>
<dbReference type="RefSeq" id="WP_160619710.1">
    <property type="nucleotide sequence ID" value="NZ_CP028271.1"/>
</dbReference>
<dbReference type="SUPFAM" id="SSF160113">
    <property type="entry name" value="YegP-like"/>
    <property type="match status" value="1"/>
</dbReference>
<organism evidence="3 4">
    <name type="scientific">Mixta intestinalis</name>
    <dbReference type="NCBI Taxonomy" id="1615494"/>
    <lineage>
        <taxon>Bacteria</taxon>
        <taxon>Pseudomonadati</taxon>
        <taxon>Pseudomonadota</taxon>
        <taxon>Gammaproteobacteria</taxon>
        <taxon>Enterobacterales</taxon>
        <taxon>Erwiniaceae</taxon>
        <taxon>Mixta</taxon>
    </lineage>
</organism>
<dbReference type="PANTHER" id="PTHR40606">
    <property type="match status" value="1"/>
</dbReference>